<sequence length="403" mass="44835">MSQKIKLLHITTVPETFSFFRGQIAYMKARGYDIHALSSPGEAVEEVSSRENIPFHTVTMPRRITPLQDIVAIWQIWQQIRTIKPVIVHSHTPKGGLLGTIAAWLAQVPVRIYHIRGLPLMTATGYKRILLSWSEKVSCLLAHQVICVSHSLREVAISEGLCPQEKITVLGGGSSNGVDASDRFNPANLPPQTRKEVRQQYGIPDDAIVIGFVGRIVRDKGVEELVAAWKILRAEFPNLHLLLVGYFESQDPISAQTKEILQTDDRIHATGGKDHTPPLYAAMDVFTLPTYREGFPNVPLEAAAMKLPVVATKIPGCIDAVEDGVTGTLVPSHDGSALAEGIRHYVVNSELRQQHGLAGRERVLREFRQEDIWNALDQEYVRILKAQGLPISNLPRQIEEILM</sequence>
<dbReference type="Pfam" id="PF13579">
    <property type="entry name" value="Glyco_trans_4_4"/>
    <property type="match status" value="1"/>
</dbReference>
<dbReference type="PANTHER" id="PTHR12526">
    <property type="entry name" value="GLYCOSYLTRANSFERASE"/>
    <property type="match status" value="1"/>
</dbReference>
<keyword evidence="4" id="KW-1185">Reference proteome</keyword>
<feature type="domain" description="Glycosyltransferase subfamily 4-like N-terminal" evidence="2">
    <location>
        <begin position="21"/>
        <end position="171"/>
    </location>
</feature>
<gene>
    <name evidence="3" type="ORF">H6F99_02605</name>
</gene>
<proteinExistence type="predicted"/>
<dbReference type="Gene3D" id="3.40.50.2000">
    <property type="entry name" value="Glycogen Phosphorylase B"/>
    <property type="match status" value="2"/>
</dbReference>
<evidence type="ECO:0000259" key="2">
    <source>
        <dbReference type="Pfam" id="PF13579"/>
    </source>
</evidence>
<dbReference type="InterPro" id="IPR001296">
    <property type="entry name" value="Glyco_trans_1"/>
</dbReference>
<name>A0ABR8BS03_APHFL</name>
<dbReference type="SUPFAM" id="SSF53756">
    <property type="entry name" value="UDP-Glycosyltransferase/glycogen phosphorylase"/>
    <property type="match status" value="1"/>
</dbReference>
<protein>
    <submittedName>
        <fullName evidence="3">Glycosyltransferase family 4 protein</fullName>
    </submittedName>
</protein>
<accession>A0ABR8BS03</accession>
<evidence type="ECO:0000313" key="3">
    <source>
        <dbReference type="EMBL" id="MBD2277250.1"/>
    </source>
</evidence>
<reference evidence="3 4" key="1">
    <citation type="journal article" date="2020" name="ISME J.">
        <title>Comparative genomics reveals insights into cyanobacterial evolution and habitat adaptation.</title>
        <authorList>
            <person name="Chen M.Y."/>
            <person name="Teng W.K."/>
            <person name="Zhao L."/>
            <person name="Hu C.X."/>
            <person name="Zhou Y.K."/>
            <person name="Han B.P."/>
            <person name="Song L.R."/>
            <person name="Shu W.S."/>
        </authorList>
    </citation>
    <scope>NUCLEOTIDE SEQUENCE [LARGE SCALE GENOMIC DNA]</scope>
    <source>
        <strain evidence="3 4">FACHB-1040</strain>
    </source>
</reference>
<dbReference type="Pfam" id="PF00534">
    <property type="entry name" value="Glycos_transf_1"/>
    <property type="match status" value="1"/>
</dbReference>
<organism evidence="3 4">
    <name type="scientific">Aphanizomenon flos-aquae FACHB-1040</name>
    <dbReference type="NCBI Taxonomy" id="2692887"/>
    <lineage>
        <taxon>Bacteria</taxon>
        <taxon>Bacillati</taxon>
        <taxon>Cyanobacteriota</taxon>
        <taxon>Cyanophyceae</taxon>
        <taxon>Nostocales</taxon>
        <taxon>Aphanizomenonaceae</taxon>
        <taxon>Aphanizomenon</taxon>
    </lineage>
</organism>
<comment type="caution">
    <text evidence="3">The sequence shown here is derived from an EMBL/GenBank/DDBJ whole genome shotgun (WGS) entry which is preliminary data.</text>
</comment>
<dbReference type="Proteomes" id="UP000606721">
    <property type="component" value="Unassembled WGS sequence"/>
</dbReference>
<dbReference type="CDD" id="cd03808">
    <property type="entry name" value="GT4_CapM-like"/>
    <property type="match status" value="1"/>
</dbReference>
<evidence type="ECO:0000259" key="1">
    <source>
        <dbReference type="Pfam" id="PF00534"/>
    </source>
</evidence>
<dbReference type="InterPro" id="IPR028098">
    <property type="entry name" value="Glyco_trans_4-like_N"/>
</dbReference>
<dbReference type="EMBL" id="JACJQT010000004">
    <property type="protein sequence ID" value="MBD2277250.1"/>
    <property type="molecule type" value="Genomic_DNA"/>
</dbReference>
<feature type="domain" description="Glycosyl transferase family 1" evidence="1">
    <location>
        <begin position="194"/>
        <end position="361"/>
    </location>
</feature>
<dbReference type="RefSeq" id="WP_168635638.1">
    <property type="nucleotide sequence ID" value="NZ_JACJQT010000004.1"/>
</dbReference>
<evidence type="ECO:0000313" key="4">
    <source>
        <dbReference type="Proteomes" id="UP000606721"/>
    </source>
</evidence>